<accession>A0A151NDG9</accession>
<dbReference type="Proteomes" id="UP000050525">
    <property type="component" value="Unassembled WGS sequence"/>
</dbReference>
<organism evidence="2 3">
    <name type="scientific">Alligator mississippiensis</name>
    <name type="common">American alligator</name>
    <dbReference type="NCBI Taxonomy" id="8496"/>
    <lineage>
        <taxon>Eukaryota</taxon>
        <taxon>Metazoa</taxon>
        <taxon>Chordata</taxon>
        <taxon>Craniata</taxon>
        <taxon>Vertebrata</taxon>
        <taxon>Euteleostomi</taxon>
        <taxon>Archelosauria</taxon>
        <taxon>Archosauria</taxon>
        <taxon>Crocodylia</taxon>
        <taxon>Alligatoridae</taxon>
        <taxon>Alligatorinae</taxon>
        <taxon>Alligator</taxon>
    </lineage>
</organism>
<evidence type="ECO:0000256" key="1">
    <source>
        <dbReference type="SAM" id="MobiDB-lite"/>
    </source>
</evidence>
<evidence type="ECO:0000313" key="3">
    <source>
        <dbReference type="Proteomes" id="UP000050525"/>
    </source>
</evidence>
<gene>
    <name evidence="2" type="ORF">Y1Q_0023299</name>
</gene>
<name>A0A151NDG9_ALLMI</name>
<protein>
    <submittedName>
        <fullName evidence="2">Uncharacterized protein</fullName>
    </submittedName>
</protein>
<proteinExistence type="predicted"/>
<sequence>MVAISPCMKAQGTLEPTKGHFSPLGQYTSPAAPCALMKSREQGKQNLWPGTEGHCTKWVSSRRSWQMVQHSGALGGPPDESGVLPLGSGPPEECAAEEEEEEEGATAVAASPLRGTRRWGPVAAGEAGLALLWRVVECTGLASLGDWPAPSASATFLSAAMGEGSLRGAAS</sequence>
<keyword evidence="3" id="KW-1185">Reference proteome</keyword>
<dbReference type="AlphaFoldDB" id="A0A151NDG9"/>
<feature type="region of interest" description="Disordered" evidence="1">
    <location>
        <begin position="68"/>
        <end position="110"/>
    </location>
</feature>
<feature type="compositionally biased region" description="Acidic residues" evidence="1">
    <location>
        <begin position="94"/>
        <end position="104"/>
    </location>
</feature>
<reference evidence="2 3" key="1">
    <citation type="journal article" date="2012" name="Genome Biol.">
        <title>Sequencing three crocodilian genomes to illuminate the evolution of archosaurs and amniotes.</title>
        <authorList>
            <person name="St John J.A."/>
            <person name="Braun E.L."/>
            <person name="Isberg S.R."/>
            <person name="Miles L.G."/>
            <person name="Chong A.Y."/>
            <person name="Gongora J."/>
            <person name="Dalzell P."/>
            <person name="Moran C."/>
            <person name="Bed'hom B."/>
            <person name="Abzhanov A."/>
            <person name="Burgess S.C."/>
            <person name="Cooksey A.M."/>
            <person name="Castoe T.A."/>
            <person name="Crawford N.G."/>
            <person name="Densmore L.D."/>
            <person name="Drew J.C."/>
            <person name="Edwards S.V."/>
            <person name="Faircloth B.C."/>
            <person name="Fujita M.K."/>
            <person name="Greenwold M.J."/>
            <person name="Hoffmann F.G."/>
            <person name="Howard J.M."/>
            <person name="Iguchi T."/>
            <person name="Janes D.E."/>
            <person name="Khan S.Y."/>
            <person name="Kohno S."/>
            <person name="de Koning A.J."/>
            <person name="Lance S.L."/>
            <person name="McCarthy F.M."/>
            <person name="McCormack J.E."/>
            <person name="Merchant M.E."/>
            <person name="Peterson D.G."/>
            <person name="Pollock D.D."/>
            <person name="Pourmand N."/>
            <person name="Raney B.J."/>
            <person name="Roessler K.A."/>
            <person name="Sanford J.R."/>
            <person name="Sawyer R.H."/>
            <person name="Schmidt C.J."/>
            <person name="Triplett E.W."/>
            <person name="Tuberville T.D."/>
            <person name="Venegas-Anaya M."/>
            <person name="Howard J.T."/>
            <person name="Jarvis E.D."/>
            <person name="Guillette L.J.Jr."/>
            <person name="Glenn T.C."/>
            <person name="Green R.E."/>
            <person name="Ray D.A."/>
        </authorList>
    </citation>
    <scope>NUCLEOTIDE SEQUENCE [LARGE SCALE GENOMIC DNA]</scope>
    <source>
        <strain evidence="2">KSC_2009_1</strain>
    </source>
</reference>
<dbReference type="EMBL" id="AKHW03003320">
    <property type="protein sequence ID" value="KYO34842.1"/>
    <property type="molecule type" value="Genomic_DNA"/>
</dbReference>
<comment type="caution">
    <text evidence="2">The sequence shown here is derived from an EMBL/GenBank/DDBJ whole genome shotgun (WGS) entry which is preliminary data.</text>
</comment>
<evidence type="ECO:0000313" key="2">
    <source>
        <dbReference type="EMBL" id="KYO34842.1"/>
    </source>
</evidence>